<proteinExistence type="predicted"/>
<name>A0A2G9RI76_AQUCT</name>
<dbReference type="AlphaFoldDB" id="A0A2G9RI76"/>
<dbReference type="Proteomes" id="UP000228934">
    <property type="component" value="Unassembled WGS sequence"/>
</dbReference>
<dbReference type="EMBL" id="KV938257">
    <property type="protein sequence ID" value="PIO27577.1"/>
    <property type="molecule type" value="Genomic_DNA"/>
</dbReference>
<evidence type="ECO:0000313" key="1">
    <source>
        <dbReference type="EMBL" id="PIO27577.1"/>
    </source>
</evidence>
<gene>
    <name evidence="1" type="ORF">AB205_0062240</name>
</gene>
<protein>
    <submittedName>
        <fullName evidence="1">Uncharacterized protein</fullName>
    </submittedName>
</protein>
<reference evidence="2" key="1">
    <citation type="journal article" date="2017" name="Nat. Commun.">
        <title>The North American bullfrog draft genome provides insight into hormonal regulation of long noncoding RNA.</title>
        <authorList>
            <person name="Hammond S.A."/>
            <person name="Warren R.L."/>
            <person name="Vandervalk B.P."/>
            <person name="Kucuk E."/>
            <person name="Khan H."/>
            <person name="Gibb E.A."/>
            <person name="Pandoh P."/>
            <person name="Kirk H."/>
            <person name="Zhao Y."/>
            <person name="Jones M."/>
            <person name="Mungall A.J."/>
            <person name="Coope R."/>
            <person name="Pleasance S."/>
            <person name="Moore R.A."/>
            <person name="Holt R.A."/>
            <person name="Round J.M."/>
            <person name="Ohora S."/>
            <person name="Walle B.V."/>
            <person name="Veldhoen N."/>
            <person name="Helbing C.C."/>
            <person name="Birol I."/>
        </authorList>
    </citation>
    <scope>NUCLEOTIDE SEQUENCE [LARGE SCALE GENOMIC DNA]</scope>
</reference>
<evidence type="ECO:0000313" key="2">
    <source>
        <dbReference type="Proteomes" id="UP000228934"/>
    </source>
</evidence>
<accession>A0A2G9RI76</accession>
<organism evidence="1 2">
    <name type="scientific">Aquarana catesbeiana</name>
    <name type="common">American bullfrog</name>
    <name type="synonym">Rana catesbeiana</name>
    <dbReference type="NCBI Taxonomy" id="8400"/>
    <lineage>
        <taxon>Eukaryota</taxon>
        <taxon>Metazoa</taxon>
        <taxon>Chordata</taxon>
        <taxon>Craniata</taxon>
        <taxon>Vertebrata</taxon>
        <taxon>Euteleostomi</taxon>
        <taxon>Amphibia</taxon>
        <taxon>Batrachia</taxon>
        <taxon>Anura</taxon>
        <taxon>Neobatrachia</taxon>
        <taxon>Ranoidea</taxon>
        <taxon>Ranidae</taxon>
        <taxon>Aquarana</taxon>
    </lineage>
</organism>
<keyword evidence="2" id="KW-1185">Reference proteome</keyword>
<sequence>MSIVNCAMTFLECQQRQGQICLQLLDIWLEDMMPSIMATYGVRCIPWICTTHGLNMKES</sequence>